<feature type="transmembrane region" description="Helical" evidence="6">
    <location>
        <begin position="6"/>
        <end position="27"/>
    </location>
</feature>
<keyword evidence="3 6" id="KW-0812">Transmembrane</keyword>
<gene>
    <name evidence="7" type="ORF">FMM72_08375</name>
</gene>
<feature type="transmembrane region" description="Helical" evidence="6">
    <location>
        <begin position="111"/>
        <end position="134"/>
    </location>
</feature>
<keyword evidence="4 6" id="KW-1133">Transmembrane helix</keyword>
<dbReference type="RefSeq" id="WP_162221160.1">
    <property type="nucleotide sequence ID" value="NZ_JAETUF010000001.1"/>
</dbReference>
<evidence type="ECO:0000313" key="8">
    <source>
        <dbReference type="Proteomes" id="UP000462501"/>
    </source>
</evidence>
<evidence type="ECO:0000313" key="7">
    <source>
        <dbReference type="EMBL" id="NDO39272.1"/>
    </source>
</evidence>
<feature type="transmembrane region" description="Helical" evidence="6">
    <location>
        <begin position="146"/>
        <end position="170"/>
    </location>
</feature>
<keyword evidence="5 6" id="KW-0472">Membrane</keyword>
<evidence type="ECO:0000256" key="5">
    <source>
        <dbReference type="ARBA" id="ARBA00023136"/>
    </source>
</evidence>
<evidence type="ECO:0000256" key="2">
    <source>
        <dbReference type="ARBA" id="ARBA00022475"/>
    </source>
</evidence>
<accession>A0A845SYC3</accession>
<dbReference type="Proteomes" id="UP000462501">
    <property type="component" value="Unassembled WGS sequence"/>
</dbReference>
<dbReference type="GO" id="GO:0015171">
    <property type="term" value="F:amino acid transmembrane transporter activity"/>
    <property type="evidence" value="ECO:0007669"/>
    <property type="project" value="TreeGrafter"/>
</dbReference>
<dbReference type="AlphaFoldDB" id="A0A845SYC3"/>
<proteinExistence type="predicted"/>
<dbReference type="PANTHER" id="PTHR30086">
    <property type="entry name" value="ARGININE EXPORTER PROTEIN ARGO"/>
    <property type="match status" value="1"/>
</dbReference>
<evidence type="ECO:0000256" key="3">
    <source>
        <dbReference type="ARBA" id="ARBA00022692"/>
    </source>
</evidence>
<evidence type="ECO:0000256" key="6">
    <source>
        <dbReference type="SAM" id="Phobius"/>
    </source>
</evidence>
<name>A0A845SYC3_9FIRM</name>
<feature type="transmembrane region" description="Helical" evidence="6">
    <location>
        <begin position="39"/>
        <end position="60"/>
    </location>
</feature>
<dbReference type="PANTHER" id="PTHR30086:SF20">
    <property type="entry name" value="ARGININE EXPORTER PROTEIN ARGO-RELATED"/>
    <property type="match status" value="1"/>
</dbReference>
<organism evidence="7 8">
    <name type="scientific">Anaerotruncus colihominis</name>
    <dbReference type="NCBI Taxonomy" id="169435"/>
    <lineage>
        <taxon>Bacteria</taxon>
        <taxon>Bacillati</taxon>
        <taxon>Bacillota</taxon>
        <taxon>Clostridia</taxon>
        <taxon>Eubacteriales</taxon>
        <taxon>Oscillospiraceae</taxon>
        <taxon>Anaerotruncus</taxon>
    </lineage>
</organism>
<dbReference type="EMBL" id="VIQT01000010">
    <property type="protein sequence ID" value="NDO39272.1"/>
    <property type="molecule type" value="Genomic_DNA"/>
</dbReference>
<comment type="caution">
    <text evidence="7">The sequence shown here is derived from an EMBL/GenBank/DDBJ whole genome shotgun (WGS) entry which is preliminary data.</text>
</comment>
<evidence type="ECO:0000256" key="4">
    <source>
        <dbReference type="ARBA" id="ARBA00022989"/>
    </source>
</evidence>
<reference evidence="7 8" key="1">
    <citation type="submission" date="2019-06" db="EMBL/GenBank/DDBJ databases">
        <title>Draft genome sequences of 15 bacterial species constituting the stable defined intestinal microbiota of the GM15 gnotobiotic mouse model.</title>
        <authorList>
            <person name="Elie C."/>
            <person name="Mathieu A."/>
            <person name="Saliou A."/>
            <person name="Darnaud M."/>
            <person name="Leulier F."/>
            <person name="Tamellini A."/>
        </authorList>
    </citation>
    <scope>NUCLEOTIDE SEQUENCE [LARGE SCALE GENOMIC DNA]</scope>
    <source>
        <strain evidence="7 8">JM4-15</strain>
    </source>
</reference>
<feature type="transmembrane region" description="Helical" evidence="6">
    <location>
        <begin position="182"/>
        <end position="202"/>
    </location>
</feature>
<keyword evidence="2" id="KW-1003">Cell membrane</keyword>
<comment type="subcellular location">
    <subcellularLocation>
        <location evidence="1">Cell membrane</location>
        <topology evidence="1">Multi-pass membrane protein</topology>
    </subcellularLocation>
</comment>
<dbReference type="InterPro" id="IPR001123">
    <property type="entry name" value="LeuE-type"/>
</dbReference>
<dbReference type="GO" id="GO:0005886">
    <property type="term" value="C:plasma membrane"/>
    <property type="evidence" value="ECO:0007669"/>
    <property type="project" value="UniProtKB-SubCell"/>
</dbReference>
<dbReference type="Pfam" id="PF01810">
    <property type="entry name" value="LysE"/>
    <property type="match status" value="1"/>
</dbReference>
<sequence length="203" mass="21577">MTAYLWKGVLIGLLFGLPAGAVGALTVQRTLRYGPKAGLLTGLGSSAADCFYASLGALGLTFISDFLLQYKAAIYLVGGGLILFLGIGLLCRKEDTPGQEGKDVGRWRSFFSSFAIGITNPAAILTFLFAFSWFGLSGGLAFGEGALLVFGVFLGTYLWWGALTVAASFAKKKTNTIEPAQMNRLFGVILCLLGAVVWLRLIL</sequence>
<protein>
    <submittedName>
        <fullName evidence="7">Lysine transporter LysE</fullName>
    </submittedName>
</protein>
<evidence type="ECO:0000256" key="1">
    <source>
        <dbReference type="ARBA" id="ARBA00004651"/>
    </source>
</evidence>
<feature type="transmembrane region" description="Helical" evidence="6">
    <location>
        <begin position="72"/>
        <end position="91"/>
    </location>
</feature>